<feature type="compositionally biased region" description="Polar residues" evidence="1">
    <location>
        <begin position="308"/>
        <end position="321"/>
    </location>
</feature>
<evidence type="ECO:0000313" key="2">
    <source>
        <dbReference type="EMBL" id="OCB87197.1"/>
    </source>
</evidence>
<organism evidence="2 3">
    <name type="scientific">Sanghuangporus baumii</name>
    <name type="common">Phellinus baumii</name>
    <dbReference type="NCBI Taxonomy" id="108892"/>
    <lineage>
        <taxon>Eukaryota</taxon>
        <taxon>Fungi</taxon>
        <taxon>Dikarya</taxon>
        <taxon>Basidiomycota</taxon>
        <taxon>Agaricomycotina</taxon>
        <taxon>Agaricomycetes</taxon>
        <taxon>Hymenochaetales</taxon>
        <taxon>Hymenochaetaceae</taxon>
        <taxon>Sanghuangporus</taxon>
    </lineage>
</organism>
<feature type="compositionally biased region" description="Polar residues" evidence="1">
    <location>
        <begin position="598"/>
        <end position="607"/>
    </location>
</feature>
<feature type="compositionally biased region" description="Polar residues" evidence="1">
    <location>
        <begin position="696"/>
        <end position="707"/>
    </location>
</feature>
<dbReference type="OrthoDB" id="2143914at2759"/>
<sequence>MASDPPQLDLNDILLNIDGSLSSQPGNGPLDASVAAVTDASEVLRSMSPEPPDEQELLAMRLRALSIRDSKGKEREDSPGNELIEMVLRLTAAVPARAQLLEQAAVIRRLSVQLDFLLTRMNDDRARWEAEKNCMQRVCEALILQANFASHNVYKDQDGAKKPAILEAENTSLRQKLAITQSKVNSLEAELAQLRPLLLMQPSAIASSKGLALTPGKSGKKEEDGAVENVEGRSYYRAREEKATATSSPKSKKKKATAYFKHAPTVADARSEHLLLAMRKLGKERATMLSQSMYRTTEPPYPPGTTPNQDLTMHIKNNGNQPRPMMSPAVWPAHLQQAAPTGQQSHQSKPQQGQLVGSPAPAKGQQNPPFSQYGPPAGAHFQHYFVPSSSVPRPPGAPMPPPAFYHAGPPRGYIPGPAWPYYAPGPYAFGQPIPVQNPSQGTNVSSTQPRPANSPPVAGPSRAPVPSASQSNSAPSSTQGTSNANQANMKSPRQGQQARGPRTPQSKSTSTPTNRNTPMDNLLSAAQSVFSPSAPPASGRDATPVNIGSPSPKKRKRVDQQDGQAKSQSKGKQPVGNVDRRTSALDVLADQAAGVDPSAQSPGSGSANRGVESASPSSVSGSRQSADSGDVFIVGSSKASGGPSTNESMRRASSVRKGKRRTARASSTTPTSTVPPSSLAPPITTQRAASEDRAPSISSASQLSTESFKLRPVQDETFPNKNGAAARSARSGSLPRNTGSPSNRGSSAAAHGRQPNGRALTPLGYHGSARLSRPASSRSADIDAGVEVESEDEPDVDADVDQLDDDDATSPRSSAAAVKKRAGISSAETGSPGEDVNSRRWLEILGRKES</sequence>
<feature type="region of interest" description="Disordered" evidence="1">
    <location>
        <begin position="432"/>
        <end position="837"/>
    </location>
</feature>
<feature type="compositionally biased region" description="Polar residues" evidence="1">
    <location>
        <begin position="434"/>
        <end position="451"/>
    </location>
</feature>
<feature type="compositionally biased region" description="Low complexity" evidence="1">
    <location>
        <begin position="464"/>
        <end position="477"/>
    </location>
</feature>
<proteinExistence type="predicted"/>
<name>A0A9Q5N367_SANBA</name>
<evidence type="ECO:0000256" key="1">
    <source>
        <dbReference type="SAM" id="MobiDB-lite"/>
    </source>
</evidence>
<feature type="compositionally biased region" description="Low complexity" evidence="1">
    <location>
        <begin position="342"/>
        <end position="354"/>
    </location>
</feature>
<feature type="region of interest" description="Disordered" evidence="1">
    <location>
        <begin position="209"/>
        <end position="257"/>
    </location>
</feature>
<dbReference type="AlphaFoldDB" id="A0A9Q5N367"/>
<feature type="compositionally biased region" description="Polar residues" evidence="1">
    <location>
        <begin position="478"/>
        <end position="531"/>
    </location>
</feature>
<protein>
    <submittedName>
        <fullName evidence="2">Uncharacterized protein</fullName>
    </submittedName>
</protein>
<feature type="compositionally biased region" description="Acidic residues" evidence="1">
    <location>
        <begin position="784"/>
        <end position="808"/>
    </location>
</feature>
<comment type="caution">
    <text evidence="2">The sequence shown here is derived from an EMBL/GenBank/DDBJ whole genome shotgun (WGS) entry which is preliminary data.</text>
</comment>
<keyword evidence="3" id="KW-1185">Reference proteome</keyword>
<dbReference type="Proteomes" id="UP000757232">
    <property type="component" value="Unassembled WGS sequence"/>
</dbReference>
<feature type="region of interest" description="Disordered" evidence="1">
    <location>
        <begin position="292"/>
        <end position="394"/>
    </location>
</feature>
<feature type="compositionally biased region" description="Low complexity" evidence="1">
    <location>
        <begin position="723"/>
        <end position="733"/>
    </location>
</feature>
<feature type="compositionally biased region" description="Basic residues" evidence="1">
    <location>
        <begin position="653"/>
        <end position="663"/>
    </location>
</feature>
<accession>A0A9Q5N367</accession>
<feature type="compositionally biased region" description="Polar residues" evidence="1">
    <location>
        <begin position="561"/>
        <end position="571"/>
    </location>
</feature>
<gene>
    <name evidence="2" type="ORF">A7U60_g5713</name>
</gene>
<feature type="compositionally biased region" description="Low complexity" evidence="1">
    <location>
        <begin position="768"/>
        <end position="779"/>
    </location>
</feature>
<reference evidence="2" key="1">
    <citation type="submission" date="2016-06" db="EMBL/GenBank/DDBJ databases">
        <title>Draft Genome sequence of the fungus Inonotus baumii.</title>
        <authorList>
            <person name="Zhu H."/>
            <person name="Lin W."/>
        </authorList>
    </citation>
    <scope>NUCLEOTIDE SEQUENCE</scope>
    <source>
        <strain evidence="2">821</strain>
    </source>
</reference>
<feature type="compositionally biased region" description="Low complexity" evidence="1">
    <location>
        <begin position="613"/>
        <end position="625"/>
    </location>
</feature>
<dbReference type="EMBL" id="LNZH02000194">
    <property type="protein sequence ID" value="OCB87197.1"/>
    <property type="molecule type" value="Genomic_DNA"/>
</dbReference>
<feature type="compositionally biased region" description="Polar residues" evidence="1">
    <location>
        <begin position="734"/>
        <end position="746"/>
    </location>
</feature>
<feature type="compositionally biased region" description="Low complexity" evidence="1">
    <location>
        <begin position="664"/>
        <end position="682"/>
    </location>
</feature>
<evidence type="ECO:0000313" key="3">
    <source>
        <dbReference type="Proteomes" id="UP000757232"/>
    </source>
</evidence>
<feature type="compositionally biased region" description="Polar residues" evidence="1">
    <location>
        <begin position="637"/>
        <end position="647"/>
    </location>
</feature>